<accession>A0ABX0KU70</accession>
<name>A0ABX0KU70_9NEIS</name>
<protein>
    <submittedName>
        <fullName evidence="1">Uncharacterized protein</fullName>
    </submittedName>
</protein>
<organism evidence="1 2">
    <name type="scientific">Iodobacter violaceini</name>
    <dbReference type="NCBI Taxonomy" id="3044271"/>
    <lineage>
        <taxon>Bacteria</taxon>
        <taxon>Pseudomonadati</taxon>
        <taxon>Pseudomonadota</taxon>
        <taxon>Betaproteobacteria</taxon>
        <taxon>Neisseriales</taxon>
        <taxon>Chitinibacteraceae</taxon>
        <taxon>Iodobacter</taxon>
    </lineage>
</organism>
<dbReference type="Proteomes" id="UP000712570">
    <property type="component" value="Unassembled WGS sequence"/>
</dbReference>
<comment type="caution">
    <text evidence="1">The sequence shown here is derived from an EMBL/GenBank/DDBJ whole genome shotgun (WGS) entry which is preliminary data.</text>
</comment>
<reference evidence="1 2" key="1">
    <citation type="submission" date="2020-03" db="EMBL/GenBank/DDBJ databases">
        <title>Draft genome sequence of environmentally isolated violet-colored cultures.</title>
        <authorList>
            <person name="Wilson H.S."/>
        </authorList>
    </citation>
    <scope>NUCLEOTIDE SEQUENCE [LARGE SCALE GENOMIC DNA]</scope>
    <source>
        <strain evidence="1 2">HSC-16F04</strain>
    </source>
</reference>
<sequence length="79" mass="8969">MISSVCELALPIISREGVNTLFLVDRYYPYRNGVLAVAGCEFFTPMGHENVPKGWLKYDYDLLEFIQNPSVASELLKLL</sequence>
<gene>
    <name evidence="1" type="ORF">HA050_19075</name>
</gene>
<dbReference type="EMBL" id="JAAOLX010000012">
    <property type="protein sequence ID" value="NHQ88211.1"/>
    <property type="molecule type" value="Genomic_DNA"/>
</dbReference>
<evidence type="ECO:0000313" key="2">
    <source>
        <dbReference type="Proteomes" id="UP000712570"/>
    </source>
</evidence>
<keyword evidence="2" id="KW-1185">Reference proteome</keyword>
<evidence type="ECO:0000313" key="1">
    <source>
        <dbReference type="EMBL" id="NHQ88211.1"/>
    </source>
</evidence>
<proteinExistence type="predicted"/>